<evidence type="ECO:0000313" key="7">
    <source>
        <dbReference type="EMBL" id="GFH18371.1"/>
    </source>
</evidence>
<evidence type="ECO:0000256" key="6">
    <source>
        <dbReference type="ARBA" id="ARBA00023242"/>
    </source>
</evidence>
<dbReference type="PANTHER" id="PTHR33588">
    <property type="entry name" value="CILIA- AND FLAGELLA-ASSOCIATED PROTEIN 299"/>
    <property type="match status" value="1"/>
</dbReference>
<comment type="function">
    <text evidence="1">May be involved in spermatogenesis.</text>
</comment>
<dbReference type="Proteomes" id="UP000485058">
    <property type="component" value="Unassembled WGS sequence"/>
</dbReference>
<evidence type="ECO:0000256" key="2">
    <source>
        <dbReference type="ARBA" id="ARBA00004123"/>
    </source>
</evidence>
<organism evidence="7 8">
    <name type="scientific">Haematococcus lacustris</name>
    <name type="common">Green alga</name>
    <name type="synonym">Haematococcus pluvialis</name>
    <dbReference type="NCBI Taxonomy" id="44745"/>
    <lineage>
        <taxon>Eukaryota</taxon>
        <taxon>Viridiplantae</taxon>
        <taxon>Chlorophyta</taxon>
        <taxon>core chlorophytes</taxon>
        <taxon>Chlorophyceae</taxon>
        <taxon>CS clade</taxon>
        <taxon>Chlamydomonadales</taxon>
        <taxon>Haematococcaceae</taxon>
        <taxon>Haematococcus</taxon>
    </lineage>
</organism>
<keyword evidence="5" id="KW-0963">Cytoplasm</keyword>
<dbReference type="PANTHER" id="PTHR33588:SF1">
    <property type="entry name" value="CILIA- AND FLAGELLA-ASSOCIATED PROTEIN 299"/>
    <property type="match status" value="1"/>
</dbReference>
<dbReference type="GO" id="GO:0005737">
    <property type="term" value="C:cytoplasm"/>
    <property type="evidence" value="ECO:0007669"/>
    <property type="project" value="UniProtKB-SubCell"/>
</dbReference>
<evidence type="ECO:0000256" key="3">
    <source>
        <dbReference type="ARBA" id="ARBA00004496"/>
    </source>
</evidence>
<protein>
    <recommendedName>
        <fullName evidence="4">Cilia- and flagella-associated protein 299</fullName>
    </recommendedName>
</protein>
<gene>
    <name evidence="7" type="ORF">HaLaN_15166</name>
</gene>
<comment type="caution">
    <text evidence="7">The sequence shown here is derived from an EMBL/GenBank/DDBJ whole genome shotgun (WGS) entry which is preliminary data.</text>
</comment>
<reference evidence="7 8" key="1">
    <citation type="submission" date="2020-02" db="EMBL/GenBank/DDBJ databases">
        <title>Draft genome sequence of Haematococcus lacustris strain NIES-144.</title>
        <authorList>
            <person name="Morimoto D."/>
            <person name="Nakagawa S."/>
            <person name="Yoshida T."/>
            <person name="Sawayama S."/>
        </authorList>
    </citation>
    <scope>NUCLEOTIDE SEQUENCE [LARGE SCALE GENOMIC DNA]</scope>
    <source>
        <strain evidence="7 8">NIES-144</strain>
    </source>
</reference>
<name>A0A699Z876_HAELA</name>
<dbReference type="GO" id="GO:0005634">
    <property type="term" value="C:nucleus"/>
    <property type="evidence" value="ECO:0007669"/>
    <property type="project" value="UniProtKB-SubCell"/>
</dbReference>
<comment type="subcellular location">
    <subcellularLocation>
        <location evidence="3">Cytoplasm</location>
    </subcellularLocation>
    <subcellularLocation>
        <location evidence="2">Nucleus</location>
    </subcellularLocation>
</comment>
<accession>A0A699Z876</accession>
<sequence>MEDQEVKGVNYDPIADEYGTYEDYLDNQITATDMFYLEDVELARHLVELGLNKKPKKLASQGKNVEEFPLLQALKDREEAVRNGKLTTIIFIRDRNAKAQEVSGYIDYGHRHVLD</sequence>
<dbReference type="Pfam" id="PF14713">
    <property type="entry name" value="DUF4464"/>
    <property type="match status" value="1"/>
</dbReference>
<evidence type="ECO:0000256" key="1">
    <source>
        <dbReference type="ARBA" id="ARBA00003056"/>
    </source>
</evidence>
<evidence type="ECO:0000256" key="5">
    <source>
        <dbReference type="ARBA" id="ARBA00022490"/>
    </source>
</evidence>
<proteinExistence type="predicted"/>
<dbReference type="InterPro" id="IPR027887">
    <property type="entry name" value="DUF4464"/>
</dbReference>
<dbReference type="AlphaFoldDB" id="A0A699Z876"/>
<evidence type="ECO:0000256" key="4">
    <source>
        <dbReference type="ARBA" id="ARBA00021436"/>
    </source>
</evidence>
<dbReference type="EMBL" id="BLLF01001291">
    <property type="protein sequence ID" value="GFH18371.1"/>
    <property type="molecule type" value="Genomic_DNA"/>
</dbReference>
<evidence type="ECO:0000313" key="8">
    <source>
        <dbReference type="Proteomes" id="UP000485058"/>
    </source>
</evidence>
<keyword evidence="6" id="KW-0539">Nucleus</keyword>
<keyword evidence="8" id="KW-1185">Reference proteome</keyword>